<dbReference type="Proteomes" id="UP000502502">
    <property type="component" value="Chromosome"/>
</dbReference>
<evidence type="ECO:0000313" key="4">
    <source>
        <dbReference type="EMBL" id="QIL01358.1"/>
    </source>
</evidence>
<keyword evidence="5" id="KW-1185">Reference proteome</keyword>
<reference evidence="4 5" key="1">
    <citation type="submission" date="2020-03" db="EMBL/GenBank/DDBJ databases">
        <title>Sphingomonas sp. nov., isolated from fish.</title>
        <authorList>
            <person name="Hyun D.-W."/>
            <person name="Bae J.-W."/>
        </authorList>
    </citation>
    <scope>NUCLEOTIDE SEQUENCE [LARGE SCALE GENOMIC DNA]</scope>
    <source>
        <strain evidence="4 5">HDW15C</strain>
    </source>
</reference>
<name>A0A6G7ZKB0_9SPHN</name>
<dbReference type="SUPFAM" id="SSF52172">
    <property type="entry name" value="CheY-like"/>
    <property type="match status" value="1"/>
</dbReference>
<feature type="modified residue" description="4-aspartylphosphate" evidence="2">
    <location>
        <position position="56"/>
    </location>
</feature>
<dbReference type="PROSITE" id="PS50110">
    <property type="entry name" value="RESPONSE_REGULATORY"/>
    <property type="match status" value="1"/>
</dbReference>
<evidence type="ECO:0000313" key="5">
    <source>
        <dbReference type="Proteomes" id="UP000502502"/>
    </source>
</evidence>
<dbReference type="SMART" id="SM00448">
    <property type="entry name" value="REC"/>
    <property type="match status" value="1"/>
</dbReference>
<dbReference type="InterPro" id="IPR011006">
    <property type="entry name" value="CheY-like_superfamily"/>
</dbReference>
<dbReference type="AlphaFoldDB" id="A0A6G7ZKB0"/>
<evidence type="ECO:0000256" key="2">
    <source>
        <dbReference type="PROSITE-ProRule" id="PRU00169"/>
    </source>
</evidence>
<dbReference type="InterPro" id="IPR050595">
    <property type="entry name" value="Bact_response_regulator"/>
</dbReference>
<keyword evidence="1 2" id="KW-0597">Phosphoprotein</keyword>
<gene>
    <name evidence="4" type="ORF">G7078_00140</name>
</gene>
<protein>
    <submittedName>
        <fullName evidence="4">Response regulator</fullName>
    </submittedName>
</protein>
<dbReference type="RefSeq" id="WP_166091773.1">
    <property type="nucleotide sequence ID" value="NZ_CP049871.1"/>
</dbReference>
<dbReference type="PANTHER" id="PTHR44591:SF3">
    <property type="entry name" value="RESPONSE REGULATORY DOMAIN-CONTAINING PROTEIN"/>
    <property type="match status" value="1"/>
</dbReference>
<dbReference type="KEGG" id="ssin:G7078_00140"/>
<evidence type="ECO:0000256" key="1">
    <source>
        <dbReference type="ARBA" id="ARBA00022553"/>
    </source>
</evidence>
<dbReference type="EMBL" id="CP049871">
    <property type="protein sequence ID" value="QIL01358.1"/>
    <property type="molecule type" value="Genomic_DNA"/>
</dbReference>
<sequence>MSELQRIMLVEDDPDIAVLAGIALQDFGGFEFRHFSSGSEALANVADFAPDLVILDYRMPEMNGGEVLAALRASEAGRLIPVMFMTASLMPRHVEALIEAGAIAVLPKPFDPLTLADEVTKAWQRGKGTSAGIAG</sequence>
<dbReference type="InterPro" id="IPR001789">
    <property type="entry name" value="Sig_transdc_resp-reg_receiver"/>
</dbReference>
<evidence type="ECO:0000259" key="3">
    <source>
        <dbReference type="PROSITE" id="PS50110"/>
    </source>
</evidence>
<dbReference type="Gene3D" id="3.40.50.2300">
    <property type="match status" value="1"/>
</dbReference>
<dbReference type="PANTHER" id="PTHR44591">
    <property type="entry name" value="STRESS RESPONSE REGULATOR PROTEIN 1"/>
    <property type="match status" value="1"/>
</dbReference>
<dbReference type="Pfam" id="PF00072">
    <property type="entry name" value="Response_reg"/>
    <property type="match status" value="1"/>
</dbReference>
<accession>A0A6G7ZKB0</accession>
<feature type="domain" description="Response regulatory" evidence="3">
    <location>
        <begin position="6"/>
        <end position="123"/>
    </location>
</feature>
<proteinExistence type="predicted"/>
<organism evidence="4 5">
    <name type="scientific">Sphingomonas sinipercae</name>
    <dbReference type="NCBI Taxonomy" id="2714944"/>
    <lineage>
        <taxon>Bacteria</taxon>
        <taxon>Pseudomonadati</taxon>
        <taxon>Pseudomonadota</taxon>
        <taxon>Alphaproteobacteria</taxon>
        <taxon>Sphingomonadales</taxon>
        <taxon>Sphingomonadaceae</taxon>
        <taxon>Sphingomonas</taxon>
    </lineage>
</organism>
<dbReference type="GO" id="GO:0000160">
    <property type="term" value="P:phosphorelay signal transduction system"/>
    <property type="evidence" value="ECO:0007669"/>
    <property type="project" value="InterPro"/>
</dbReference>